<keyword evidence="3" id="KW-1185">Reference proteome</keyword>
<evidence type="ECO:0000313" key="2">
    <source>
        <dbReference type="EMBL" id="KAG2435660.1"/>
    </source>
</evidence>
<feature type="compositionally biased region" description="Low complexity" evidence="1">
    <location>
        <begin position="1022"/>
        <end position="1039"/>
    </location>
</feature>
<feature type="region of interest" description="Disordered" evidence="1">
    <location>
        <begin position="1819"/>
        <end position="1879"/>
    </location>
</feature>
<feature type="compositionally biased region" description="Low complexity" evidence="1">
    <location>
        <begin position="766"/>
        <end position="782"/>
    </location>
</feature>
<gene>
    <name evidence="2" type="ORF">HXX76_006862</name>
</gene>
<reference evidence="2" key="1">
    <citation type="journal article" date="2020" name="bioRxiv">
        <title>Comparative genomics of Chlamydomonas.</title>
        <authorList>
            <person name="Craig R.J."/>
            <person name="Hasan A.R."/>
            <person name="Ness R.W."/>
            <person name="Keightley P.D."/>
        </authorList>
    </citation>
    <scope>NUCLEOTIDE SEQUENCE</scope>
    <source>
        <strain evidence="2">SAG 7.73</strain>
    </source>
</reference>
<feature type="region of interest" description="Disordered" evidence="1">
    <location>
        <begin position="1152"/>
        <end position="1174"/>
    </location>
</feature>
<feature type="region of interest" description="Disordered" evidence="1">
    <location>
        <begin position="1309"/>
        <end position="1361"/>
    </location>
</feature>
<feature type="region of interest" description="Disordered" evidence="1">
    <location>
        <begin position="1015"/>
        <end position="1039"/>
    </location>
</feature>
<feature type="compositionally biased region" description="Low complexity" evidence="1">
    <location>
        <begin position="1339"/>
        <end position="1351"/>
    </location>
</feature>
<feature type="compositionally biased region" description="Low complexity" evidence="1">
    <location>
        <begin position="1055"/>
        <end position="1078"/>
    </location>
</feature>
<organism evidence="2 3">
    <name type="scientific">Chlamydomonas incerta</name>
    <dbReference type="NCBI Taxonomy" id="51695"/>
    <lineage>
        <taxon>Eukaryota</taxon>
        <taxon>Viridiplantae</taxon>
        <taxon>Chlorophyta</taxon>
        <taxon>core chlorophytes</taxon>
        <taxon>Chlorophyceae</taxon>
        <taxon>CS clade</taxon>
        <taxon>Chlamydomonadales</taxon>
        <taxon>Chlamydomonadaceae</taxon>
        <taxon>Chlamydomonas</taxon>
    </lineage>
</organism>
<comment type="caution">
    <text evidence="2">The sequence shown here is derived from an EMBL/GenBank/DDBJ whole genome shotgun (WGS) entry which is preliminary data.</text>
</comment>
<accession>A0A835TB53</accession>
<feature type="region of interest" description="Disordered" evidence="1">
    <location>
        <begin position="766"/>
        <end position="821"/>
    </location>
</feature>
<feature type="region of interest" description="Disordered" evidence="1">
    <location>
        <begin position="1605"/>
        <end position="1635"/>
    </location>
</feature>
<feature type="region of interest" description="Disordered" evidence="1">
    <location>
        <begin position="1439"/>
        <end position="1464"/>
    </location>
</feature>
<name>A0A835TB53_CHLIN</name>
<feature type="region of interest" description="Disordered" evidence="1">
    <location>
        <begin position="1055"/>
        <end position="1083"/>
    </location>
</feature>
<dbReference type="Proteomes" id="UP000650467">
    <property type="component" value="Unassembled WGS sequence"/>
</dbReference>
<feature type="compositionally biased region" description="Low complexity" evidence="1">
    <location>
        <begin position="1852"/>
        <end position="1870"/>
    </location>
</feature>
<proteinExistence type="predicted"/>
<feature type="compositionally biased region" description="Gly residues" evidence="1">
    <location>
        <begin position="1824"/>
        <end position="1833"/>
    </location>
</feature>
<feature type="region of interest" description="Disordered" evidence="1">
    <location>
        <begin position="1760"/>
        <end position="1779"/>
    </location>
</feature>
<dbReference type="OrthoDB" id="550239at2759"/>
<dbReference type="EMBL" id="JAEHOC010000014">
    <property type="protein sequence ID" value="KAG2435660.1"/>
    <property type="molecule type" value="Genomic_DNA"/>
</dbReference>
<evidence type="ECO:0000313" key="3">
    <source>
        <dbReference type="Proteomes" id="UP000650467"/>
    </source>
</evidence>
<feature type="compositionally biased region" description="Low complexity" evidence="1">
    <location>
        <begin position="1384"/>
        <end position="1401"/>
    </location>
</feature>
<feature type="compositionally biased region" description="Low complexity" evidence="1">
    <location>
        <begin position="789"/>
        <end position="805"/>
    </location>
</feature>
<feature type="region of interest" description="Disordered" evidence="1">
    <location>
        <begin position="1536"/>
        <end position="1557"/>
    </location>
</feature>
<evidence type="ECO:0000256" key="1">
    <source>
        <dbReference type="SAM" id="MobiDB-lite"/>
    </source>
</evidence>
<feature type="region of interest" description="Disordered" evidence="1">
    <location>
        <begin position="1384"/>
        <end position="1404"/>
    </location>
</feature>
<protein>
    <submittedName>
        <fullName evidence="2">Uncharacterized protein</fullName>
    </submittedName>
</protein>
<sequence length="1879" mass="184677">MLDGLVAEGGVVPASLLGGPALLPRVPTELCCRGSACRVLTSTSAAPGSIFVSCLCADCTLRRPDLLHRDGGNVLSLDQWIEHVSGEPCGAGDLATALDLVAVRQQATTAEDAPLVPLRSWLRAASAHMGGAALMRRQVSIYWFSIDSDDNDPGLPPPPSQRQAAAAVEAAAGPKQPSGAWRAASVVSYDSNTTVWTIKYHTDSKRHHSTVLLPLCGVHFSRTPPAPGAQLRSMPEGVPPMPAVLPALRSPLLLPSHVFAVGPADPAAMPPAVLPLLPVPPVPPVPLLVQEPVQVQAGRVQQQQAQEAHHAEYGWLQQQQQQQPYEQQQQELHILQMAAVDASDALSEAGPQRWAAAGDVHASHGLPPAAGGAAVGAAAAEACAAAVAVAHYTAAAITAAVSPPPWPASEPLPLVQHATPPPPEERVPTVQVPLLQLQQPQLPQQTVADALVWSTTEALRQAPLLSAVSIRPAHHPLLSSAADGRGGTGVGSVAPDAKPAAALATAATAPPVYYAGGAPVMLPSSTPTPILPAPQQQQLLTQQAGAVGGSTFGGMWTTAAAAAPPGLPPAPGLVAFGGGLGGASVASAPESGQPGTATAVNLSALPAFAQSSPALLVSTAAPAAMAADAPTPCGPVSSWDADFGLDALRLLGPASVDAAAAAAEAGGTSGGQMEALLADAETLRAAAFGTSEAAVVAGAAAGAGGAAAAAGPDAAVQVAPFMGLRPASRNSSSSSSNNNGQQQLLAAHLFAPLPAFVPELHQLPAAHQEQAHPAHPLQQQQRSEPRSLPPQQQQQTVWQQLQQMQEGSAAAPPPWAAMPPAAAPMQQQPFVSFGAGGFAGGLVHQPPASASWLAAATLSPQPRPQHQQQERQWPQPTLARLPSTASALVGDVSIPPAVRPRTASYTAGTGMPRAASFNVLLVEAATAEGIAGTAAAAAGGAAAVGVGIRAARTKYNNSGAAMAPALAPLAAHLRSPQRPRLMAAGRGAVRPVASSDHGGPAPAIMTTAAAPSTSWGGGAGIAGDQQADGAAGNAGLQQHGAGGGGGGGVFVAAAPPDAASSDHGSAGRIAAAAPEPAGSSGGGAGGSFGGLSILTTQWAQEAAAAAAAAATAAAVAALAADVGVGGGNDAGMSMYERMHAVASAAAAAATTATRRTEDGGGGTTSEGGAAAAAAAAPSSARGSAAVHSHSVVPPVVSQRAEGSGVGPAAAAAVSPISKLPATYVRMSASVRPDIGRQQPAGWTEQDLEAAAAVARWSAPACSIDRYRTDGEATAAADDIATAAAAAAASSALALGSAGVAGGRLSVRMRSMSGGGRRSRSLRAASPSQQQSGMLGGPQAVAAARSSAGTAAGDHDGDTRSSLATVIDGESDDEADELLQQLLQQPQRTSTGATSAGRRLAGGSSGGRVAGGAAAMFAAAEPATSAVLGVARCGTFGAAGPSPAAGGGVDSSSRRSGGALLSAAAEQGQQAAEGLLGKRTRLDLGSGPHGSAAASSTALHMSLGAAPALLFATAAAPLSTVGAGSMMSSASAACQFPHQQAHMPPQQQQQQQQRQHPALHQQLPTLPNILVGSAPALPVDVQTLPAAKPGAGPAYAATAPSRMSWEGPVPSGPMGASPFSTSAAAGGGAAPEGAHPAAGVAGVEHSLYLGTAAAAPPWGGGAYGPAGPAAAPAPSASTASATAIGGSSTLWGDDSTGRLHRIQSSQEHPIVQTLHIHTSAPLPQHGILHASVAVGAPPGAAAQQQEAPLIGTAAVAAGALPRPGPGPGASSSSSPGTCNYFPVMRPRGAMSPQMSAHNPLPQTQFLVGLGGGLGSPGMGAAVSTAGGGSDGSSGGLSLTRLVPMGGPGPGLHPQQSQPQAEQQAPGSQLQQPPQPPAAIE</sequence>